<dbReference type="OrthoDB" id="5651321at2"/>
<feature type="transmembrane region" description="Helical" evidence="1">
    <location>
        <begin position="245"/>
        <end position="266"/>
    </location>
</feature>
<proteinExistence type="predicted"/>
<dbReference type="Proteomes" id="UP000054761">
    <property type="component" value="Unassembled WGS sequence"/>
</dbReference>
<gene>
    <name evidence="2" type="ORF">Lisr_2367</name>
</gene>
<feature type="transmembrane region" description="Helical" evidence="1">
    <location>
        <begin position="295"/>
        <end position="315"/>
    </location>
</feature>
<feature type="transmembrane region" description="Helical" evidence="1">
    <location>
        <begin position="105"/>
        <end position="125"/>
    </location>
</feature>
<sequence>MNEDFFRYKNRFITIFLIISYAYLHFKLTGVYADATLGKLVHFTARLPFGQRLLIPYLAHFITTYLPFKYVTVFFVMEGVFVALTYHMMKALFRYEFSDIHAKAFAWLFLLLLPLISVINYRLTIKSWAAFYYPFDTATLFFMAGGYLFCLQKRWHIFIPWIFFATLNRESSVLLVFLVPALHWRDFRQHLKPFFFAMLSYILARALVLYLVRDLPGSVFELYNLKLLRTYFELNTYWLLNMKNFLLFVFCLAGVPLFWFAFYDYIPLRYRPLRYLCLLYFIGLLLVGNFMESRIFGEIFILLYLPVCIAVTRWLNQENPFLLEHVGIMDYLNRYMVMSILMLIVLLRYPLNNLITWLVPYS</sequence>
<dbReference type="PATRIC" id="fig|454.4.peg.2587"/>
<dbReference type="EMBL" id="LNYH01000147">
    <property type="protein sequence ID" value="KTD15022.1"/>
    <property type="molecule type" value="Genomic_DNA"/>
</dbReference>
<comment type="caution">
    <text evidence="2">The sequence shown here is derived from an EMBL/GenBank/DDBJ whole genome shotgun (WGS) entry which is preliminary data.</text>
</comment>
<organism evidence="2 3">
    <name type="scientific">Legionella israelensis</name>
    <dbReference type="NCBI Taxonomy" id="454"/>
    <lineage>
        <taxon>Bacteria</taxon>
        <taxon>Pseudomonadati</taxon>
        <taxon>Pseudomonadota</taxon>
        <taxon>Gammaproteobacteria</taxon>
        <taxon>Legionellales</taxon>
        <taxon>Legionellaceae</taxon>
        <taxon>Legionella</taxon>
    </lineage>
</organism>
<accession>A0A0W0V4H0</accession>
<evidence type="ECO:0000313" key="2">
    <source>
        <dbReference type="EMBL" id="KTD15022.1"/>
    </source>
</evidence>
<feature type="transmembrane region" description="Helical" evidence="1">
    <location>
        <begin position="12"/>
        <end position="33"/>
    </location>
</feature>
<feature type="transmembrane region" description="Helical" evidence="1">
    <location>
        <begin position="53"/>
        <end position="84"/>
    </location>
</feature>
<reference evidence="2 3" key="1">
    <citation type="submission" date="2015-11" db="EMBL/GenBank/DDBJ databases">
        <title>Genomic analysis of 38 Legionella species identifies large and diverse effector repertoires.</title>
        <authorList>
            <person name="Burstein D."/>
            <person name="Amaro F."/>
            <person name="Zusman T."/>
            <person name="Lifshitz Z."/>
            <person name="Cohen O."/>
            <person name="Gilbert J.A."/>
            <person name="Pupko T."/>
            <person name="Shuman H.A."/>
            <person name="Segal G."/>
        </authorList>
    </citation>
    <scope>NUCLEOTIDE SEQUENCE [LARGE SCALE GENOMIC DNA]</scope>
    <source>
        <strain evidence="2 3">Bercovier 4</strain>
    </source>
</reference>
<feature type="transmembrane region" description="Helical" evidence="1">
    <location>
        <begin position="272"/>
        <end position="288"/>
    </location>
</feature>
<protein>
    <submittedName>
        <fullName evidence="2">Uncharacterized protein</fullName>
    </submittedName>
</protein>
<dbReference type="AlphaFoldDB" id="A0A0W0V4H0"/>
<keyword evidence="1" id="KW-0472">Membrane</keyword>
<feature type="transmembrane region" description="Helical" evidence="1">
    <location>
        <begin position="131"/>
        <end position="151"/>
    </location>
</feature>
<keyword evidence="3" id="KW-1185">Reference proteome</keyword>
<feature type="transmembrane region" description="Helical" evidence="1">
    <location>
        <begin position="194"/>
        <end position="212"/>
    </location>
</feature>
<evidence type="ECO:0000313" key="3">
    <source>
        <dbReference type="Proteomes" id="UP000054761"/>
    </source>
</evidence>
<keyword evidence="1" id="KW-0812">Transmembrane</keyword>
<evidence type="ECO:0000256" key="1">
    <source>
        <dbReference type="SAM" id="Phobius"/>
    </source>
</evidence>
<dbReference type="RefSeq" id="WP_058502657.1">
    <property type="nucleotide sequence ID" value="NZ_CAAAJA010000002.1"/>
</dbReference>
<feature type="transmembrane region" description="Helical" evidence="1">
    <location>
        <begin position="335"/>
        <end position="359"/>
    </location>
</feature>
<feature type="transmembrane region" description="Helical" evidence="1">
    <location>
        <begin position="158"/>
        <end position="182"/>
    </location>
</feature>
<keyword evidence="1" id="KW-1133">Transmembrane helix</keyword>
<name>A0A0W0V4H0_9GAMM</name>